<name>A0ACC1QRA5_9HYPO</name>
<evidence type="ECO:0000313" key="1">
    <source>
        <dbReference type="EMBL" id="KAJ3487377.1"/>
    </source>
</evidence>
<protein>
    <submittedName>
        <fullName evidence="1">Uncharacterized protein</fullName>
    </submittedName>
</protein>
<gene>
    <name evidence="1" type="ORF">NLG97_g6428</name>
</gene>
<proteinExistence type="predicted"/>
<organism evidence="1 2">
    <name type="scientific">Lecanicillium saksenae</name>
    <dbReference type="NCBI Taxonomy" id="468837"/>
    <lineage>
        <taxon>Eukaryota</taxon>
        <taxon>Fungi</taxon>
        <taxon>Dikarya</taxon>
        <taxon>Ascomycota</taxon>
        <taxon>Pezizomycotina</taxon>
        <taxon>Sordariomycetes</taxon>
        <taxon>Hypocreomycetidae</taxon>
        <taxon>Hypocreales</taxon>
        <taxon>Cordycipitaceae</taxon>
        <taxon>Lecanicillium</taxon>
    </lineage>
</organism>
<sequence length="184" mass="20452">MGRSPSAASSPTVSGTRLAPYPQARLATHYASSDTTLAESLPPSPRGHQPPPYGDEALLSPPLYQEDTLEPEKRHGQPLPKKTLITRLLTSIFIAFIVCLIVAAVVGRIHDTSLRHKQDAQESATHKPAKHSHGFNYNTGRELHNHLSYQHREAVWYNCFDIQLSIYYAFCDSPNTEAYGDSQD</sequence>
<dbReference type="Proteomes" id="UP001148737">
    <property type="component" value="Unassembled WGS sequence"/>
</dbReference>
<dbReference type="EMBL" id="JANAKD010000846">
    <property type="protein sequence ID" value="KAJ3487377.1"/>
    <property type="molecule type" value="Genomic_DNA"/>
</dbReference>
<accession>A0ACC1QRA5</accession>
<reference evidence="1" key="1">
    <citation type="submission" date="2022-07" db="EMBL/GenBank/DDBJ databases">
        <title>Genome Sequence of Lecanicillium saksenae.</title>
        <authorList>
            <person name="Buettner E."/>
        </authorList>
    </citation>
    <scope>NUCLEOTIDE SEQUENCE</scope>
    <source>
        <strain evidence="1">VT-O1</strain>
    </source>
</reference>
<keyword evidence="2" id="KW-1185">Reference proteome</keyword>
<comment type="caution">
    <text evidence="1">The sequence shown here is derived from an EMBL/GenBank/DDBJ whole genome shotgun (WGS) entry which is preliminary data.</text>
</comment>
<evidence type="ECO:0000313" key="2">
    <source>
        <dbReference type="Proteomes" id="UP001148737"/>
    </source>
</evidence>